<dbReference type="Proteomes" id="UP001595796">
    <property type="component" value="Unassembled WGS sequence"/>
</dbReference>
<evidence type="ECO:0000256" key="1">
    <source>
        <dbReference type="SAM" id="MobiDB-lite"/>
    </source>
</evidence>
<evidence type="ECO:0000313" key="3">
    <source>
        <dbReference type="EMBL" id="MFC5066452.1"/>
    </source>
</evidence>
<feature type="compositionally biased region" description="Polar residues" evidence="1">
    <location>
        <begin position="229"/>
        <end position="241"/>
    </location>
</feature>
<reference evidence="4" key="1">
    <citation type="journal article" date="2019" name="Int. J. Syst. Evol. Microbiol.">
        <title>The Global Catalogue of Microorganisms (GCM) 10K type strain sequencing project: providing services to taxonomists for standard genome sequencing and annotation.</title>
        <authorList>
            <consortium name="The Broad Institute Genomics Platform"/>
            <consortium name="The Broad Institute Genome Sequencing Center for Infectious Disease"/>
            <person name="Wu L."/>
            <person name="Ma J."/>
        </authorList>
    </citation>
    <scope>NUCLEOTIDE SEQUENCE [LARGE SCALE GENOMIC DNA]</scope>
    <source>
        <strain evidence="4">CGMCC 1.16444</strain>
    </source>
</reference>
<proteinExistence type="predicted"/>
<feature type="region of interest" description="Disordered" evidence="1">
    <location>
        <begin position="66"/>
        <end position="100"/>
    </location>
</feature>
<keyword evidence="4" id="KW-1185">Reference proteome</keyword>
<keyword evidence="2" id="KW-1133">Transmembrane helix</keyword>
<dbReference type="EMBL" id="JBHSJF010000001">
    <property type="protein sequence ID" value="MFC5066452.1"/>
    <property type="molecule type" value="Genomic_DNA"/>
</dbReference>
<evidence type="ECO:0000313" key="4">
    <source>
        <dbReference type="Proteomes" id="UP001595796"/>
    </source>
</evidence>
<organism evidence="3 4">
    <name type="scientific">Flaviflagellibacter deserti</name>
    <dbReference type="NCBI Taxonomy" id="2267266"/>
    <lineage>
        <taxon>Bacteria</taxon>
        <taxon>Pseudomonadati</taxon>
        <taxon>Pseudomonadota</taxon>
        <taxon>Alphaproteobacteria</taxon>
        <taxon>Hyphomicrobiales</taxon>
        <taxon>Flaviflagellibacter</taxon>
    </lineage>
</organism>
<feature type="compositionally biased region" description="Basic and acidic residues" evidence="1">
    <location>
        <begin position="148"/>
        <end position="159"/>
    </location>
</feature>
<feature type="region of interest" description="Disordered" evidence="1">
    <location>
        <begin position="228"/>
        <end position="287"/>
    </location>
</feature>
<feature type="compositionally biased region" description="Pro residues" evidence="1">
    <location>
        <begin position="138"/>
        <end position="147"/>
    </location>
</feature>
<sequence length="480" mass="50699">MADYYPVLQRAVAGLAPNTAENRRAVYERARQAIVKQLRSYDPPLTESEITKERLALEEAVRKIETEARVAAAPPKAPPPRPGGEGQTKVQSAAADAASLGAAAANAQVSVNTTRAAFEPDPPRAAPPPRMEPRFEPPRAPVAPPEPRPFEPRSPEPRSPESPSFTAPVRPGFEPSGDARPFPIQNGDVRDIDEDEPRPRSRVRVLAAVAVTVLVAAGVLGGIAYMSGDGSSTPTATNTGPKISDRVGDQAAAPTIGQGGVAREVPAEQTADVSTDTPPAPSEPVDPGTLVSQRAILYEEAPDQQGGNAFAGQVVWRTGPAPGGSGETEIRGEITIPERNIKVTLALKRNLDSTLPASHTIDIQFTLPPDFSNAGIGNVPGILFKPTEEAGGSALTGLSVKVMSNMFLIGLSDSPTDREQNLKAIRERSWIDVPILYENGRRAVLTLEKGPPGERAFNDAFAAWDAAPPIASSNSPVTPR</sequence>
<comment type="caution">
    <text evidence="3">The sequence shown here is derived from an EMBL/GenBank/DDBJ whole genome shotgun (WGS) entry which is preliminary data.</text>
</comment>
<gene>
    <name evidence="3" type="ORF">ACFPFW_00305</name>
</gene>
<accession>A0ABV9YXA3</accession>
<keyword evidence="2" id="KW-0472">Membrane</keyword>
<evidence type="ECO:0000256" key="2">
    <source>
        <dbReference type="SAM" id="Phobius"/>
    </source>
</evidence>
<name>A0ABV9YXA3_9HYPH</name>
<keyword evidence="2" id="KW-0812">Transmembrane</keyword>
<feature type="transmembrane region" description="Helical" evidence="2">
    <location>
        <begin position="205"/>
        <end position="226"/>
    </location>
</feature>
<feature type="region of interest" description="Disordered" evidence="1">
    <location>
        <begin position="114"/>
        <end position="200"/>
    </location>
</feature>
<protein>
    <submittedName>
        <fullName evidence="3">Uncharacterized protein</fullName>
    </submittedName>
</protein>